<feature type="compositionally biased region" description="Basic and acidic residues" evidence="1">
    <location>
        <begin position="61"/>
        <end position="87"/>
    </location>
</feature>
<evidence type="ECO:0000256" key="1">
    <source>
        <dbReference type="SAM" id="MobiDB-lite"/>
    </source>
</evidence>
<protein>
    <submittedName>
        <fullName evidence="2">Uncharacterized protein</fullName>
    </submittedName>
</protein>
<keyword evidence="3" id="KW-1185">Reference proteome</keyword>
<dbReference type="Proteomes" id="UP000011713">
    <property type="component" value="Unassembled WGS sequence"/>
</dbReference>
<evidence type="ECO:0000313" key="3">
    <source>
        <dbReference type="Proteomes" id="UP000011713"/>
    </source>
</evidence>
<feature type="region of interest" description="Disordered" evidence="1">
    <location>
        <begin position="59"/>
        <end position="87"/>
    </location>
</feature>
<name>M4BB25_HYAAE</name>
<accession>M4BB25</accession>
<reference evidence="2" key="2">
    <citation type="submission" date="2015-06" db="UniProtKB">
        <authorList>
            <consortium name="EnsemblProtists"/>
        </authorList>
    </citation>
    <scope>IDENTIFICATION</scope>
    <source>
        <strain evidence="2">Emoy2</strain>
    </source>
</reference>
<organism evidence="2 3">
    <name type="scientific">Hyaloperonospora arabidopsidis (strain Emoy2)</name>
    <name type="common">Downy mildew agent</name>
    <name type="synonym">Peronospora arabidopsidis</name>
    <dbReference type="NCBI Taxonomy" id="559515"/>
    <lineage>
        <taxon>Eukaryota</taxon>
        <taxon>Sar</taxon>
        <taxon>Stramenopiles</taxon>
        <taxon>Oomycota</taxon>
        <taxon>Peronosporomycetes</taxon>
        <taxon>Peronosporales</taxon>
        <taxon>Peronosporaceae</taxon>
        <taxon>Hyaloperonospora</taxon>
    </lineage>
</organism>
<dbReference type="EMBL" id="JH598083">
    <property type="status" value="NOT_ANNOTATED_CDS"/>
    <property type="molecule type" value="Genomic_DNA"/>
</dbReference>
<reference evidence="3" key="1">
    <citation type="journal article" date="2010" name="Science">
        <title>Signatures of adaptation to obligate biotrophy in the Hyaloperonospora arabidopsidis genome.</title>
        <authorList>
            <person name="Baxter L."/>
            <person name="Tripathy S."/>
            <person name="Ishaque N."/>
            <person name="Boot N."/>
            <person name="Cabral A."/>
            <person name="Kemen E."/>
            <person name="Thines M."/>
            <person name="Ah-Fong A."/>
            <person name="Anderson R."/>
            <person name="Badejoko W."/>
            <person name="Bittner-Eddy P."/>
            <person name="Boore J.L."/>
            <person name="Chibucos M.C."/>
            <person name="Coates M."/>
            <person name="Dehal P."/>
            <person name="Delehaunty K."/>
            <person name="Dong S."/>
            <person name="Downton P."/>
            <person name="Dumas B."/>
            <person name="Fabro G."/>
            <person name="Fronick C."/>
            <person name="Fuerstenberg S.I."/>
            <person name="Fulton L."/>
            <person name="Gaulin E."/>
            <person name="Govers F."/>
            <person name="Hughes L."/>
            <person name="Humphray S."/>
            <person name="Jiang R.H."/>
            <person name="Judelson H."/>
            <person name="Kamoun S."/>
            <person name="Kyung K."/>
            <person name="Meijer H."/>
            <person name="Minx P."/>
            <person name="Morris P."/>
            <person name="Nelson J."/>
            <person name="Phuntumart V."/>
            <person name="Qutob D."/>
            <person name="Rehmany A."/>
            <person name="Rougon-Cardoso A."/>
            <person name="Ryden P."/>
            <person name="Torto-Alalibo T."/>
            <person name="Studholme D."/>
            <person name="Wang Y."/>
            <person name="Win J."/>
            <person name="Wood J."/>
            <person name="Clifton S.W."/>
            <person name="Rogers J."/>
            <person name="Van den Ackerveken G."/>
            <person name="Jones J.D."/>
            <person name="McDowell J.M."/>
            <person name="Beynon J."/>
            <person name="Tyler B.M."/>
        </authorList>
    </citation>
    <scope>NUCLEOTIDE SEQUENCE [LARGE SCALE GENOMIC DNA]</scope>
    <source>
        <strain evidence="3">Emoy2</strain>
    </source>
</reference>
<dbReference type="HOGENOM" id="CLU_2325212_0_0_1"/>
<evidence type="ECO:0000313" key="2">
    <source>
        <dbReference type="EnsemblProtists" id="HpaP803486"/>
    </source>
</evidence>
<sequence length="99" mass="11835">MFERLVLDLPHVLRAMPREWRRQGSLHWQILFGKMEADKIKEFLAFAEKEVPELKGLIAQPKEETKKQKSEGVMRDDRRKRDGSDAVVERWEPGAKWRY</sequence>
<dbReference type="VEuPathDB" id="FungiDB:HpaG803486"/>
<dbReference type="InParanoid" id="M4BB25"/>
<proteinExistence type="predicted"/>
<dbReference type="AlphaFoldDB" id="M4BB25"/>
<dbReference type="EnsemblProtists" id="HpaT803486">
    <property type="protein sequence ID" value="HpaP803486"/>
    <property type="gene ID" value="HpaG803486"/>
</dbReference>